<sequence>MDARTGVWQLKKLVVSYCTHSGSSRGVKAFVENRLPKFQQRYPHLDIEAKVKSGKHPHLEGFYQNGVNKPIGVKNESAQDVWRRAAFLVEQWGGKHTVSQQGHRVRTRSQTVQGMWTPYTNLPKEGE</sequence>
<protein>
    <recommendedName>
        <fullName evidence="6">Large ribosomal subunit protein mL43</fullName>
    </recommendedName>
</protein>
<dbReference type="AlphaFoldDB" id="A0A6U4K2F5"/>
<evidence type="ECO:0000256" key="2">
    <source>
        <dbReference type="ARBA" id="ARBA00006073"/>
    </source>
</evidence>
<dbReference type="GO" id="GO:0005762">
    <property type="term" value="C:mitochondrial large ribosomal subunit"/>
    <property type="evidence" value="ECO:0007669"/>
    <property type="project" value="TreeGrafter"/>
</dbReference>
<comment type="similarity">
    <text evidence="2">Belongs to the mitochondrion-specific ribosomal protein mL43 family.</text>
</comment>
<dbReference type="SUPFAM" id="SSF52833">
    <property type="entry name" value="Thioredoxin-like"/>
    <property type="match status" value="1"/>
</dbReference>
<dbReference type="EMBL" id="HBFX01026030">
    <property type="protein sequence ID" value="CAD8962804.1"/>
    <property type="molecule type" value="Transcribed_RNA"/>
</dbReference>
<dbReference type="InterPro" id="IPR039927">
    <property type="entry name" value="Ribosomal_mL43"/>
</dbReference>
<keyword evidence="3" id="KW-0689">Ribosomal protein</keyword>
<evidence type="ECO:0000256" key="1">
    <source>
        <dbReference type="ARBA" id="ARBA00004173"/>
    </source>
</evidence>
<dbReference type="InterPro" id="IPR007741">
    <property type="entry name" value="Ribosomal_mL43/mS25/NADH_DH"/>
</dbReference>
<proteinExistence type="inferred from homology"/>
<evidence type="ECO:0000313" key="8">
    <source>
        <dbReference type="EMBL" id="CAD8962804.1"/>
    </source>
</evidence>
<dbReference type="InterPro" id="IPR036249">
    <property type="entry name" value="Thioredoxin-like_sf"/>
</dbReference>
<keyword evidence="4" id="KW-0496">Mitochondrion</keyword>
<evidence type="ECO:0000259" key="7">
    <source>
        <dbReference type="SMART" id="SM00916"/>
    </source>
</evidence>
<evidence type="ECO:0000256" key="5">
    <source>
        <dbReference type="ARBA" id="ARBA00023274"/>
    </source>
</evidence>
<name>A0A6U4K2F5_HEMAN</name>
<evidence type="ECO:0000256" key="3">
    <source>
        <dbReference type="ARBA" id="ARBA00022980"/>
    </source>
</evidence>
<dbReference type="PANTHER" id="PTHR21396:SF2">
    <property type="entry name" value="LARGE RIBOSOMAL SUBUNIT PROTEIN ML43"/>
    <property type="match status" value="1"/>
</dbReference>
<evidence type="ECO:0000256" key="4">
    <source>
        <dbReference type="ARBA" id="ARBA00023128"/>
    </source>
</evidence>
<dbReference type="Gene3D" id="3.40.30.10">
    <property type="entry name" value="Glutaredoxin"/>
    <property type="match status" value="1"/>
</dbReference>
<evidence type="ECO:0000256" key="6">
    <source>
        <dbReference type="ARBA" id="ARBA00035188"/>
    </source>
</evidence>
<gene>
    <name evidence="8" type="ORF">HAND00432_LOCUS15857</name>
</gene>
<feature type="domain" description="Ribosomal protein/NADH dehydrogenase" evidence="7">
    <location>
        <begin position="19"/>
        <end position="92"/>
    </location>
</feature>
<dbReference type="GO" id="GO:0003735">
    <property type="term" value="F:structural constituent of ribosome"/>
    <property type="evidence" value="ECO:0007669"/>
    <property type="project" value="InterPro"/>
</dbReference>
<dbReference type="PANTHER" id="PTHR21396">
    <property type="entry name" value="39S RIBOSOMAL PROTEIN L43"/>
    <property type="match status" value="1"/>
</dbReference>
<comment type="subcellular location">
    <subcellularLocation>
        <location evidence="1">Mitochondrion</location>
    </subcellularLocation>
</comment>
<dbReference type="Pfam" id="PF05047">
    <property type="entry name" value="L51_S25_CI-B8"/>
    <property type="match status" value="1"/>
</dbReference>
<dbReference type="SMART" id="SM00916">
    <property type="entry name" value="L51_S25_CI-B8"/>
    <property type="match status" value="1"/>
</dbReference>
<keyword evidence="5" id="KW-0687">Ribonucleoprotein</keyword>
<reference evidence="8" key="1">
    <citation type="submission" date="2021-01" db="EMBL/GenBank/DDBJ databases">
        <authorList>
            <person name="Corre E."/>
            <person name="Pelletier E."/>
            <person name="Niang G."/>
            <person name="Scheremetjew M."/>
            <person name="Finn R."/>
            <person name="Kale V."/>
            <person name="Holt S."/>
            <person name="Cochrane G."/>
            <person name="Meng A."/>
            <person name="Brown T."/>
            <person name="Cohen L."/>
        </authorList>
    </citation>
    <scope>NUCLEOTIDE SEQUENCE</scope>
    <source>
        <strain evidence="8">CCMP644</strain>
    </source>
</reference>
<dbReference type="GO" id="GO:0032543">
    <property type="term" value="P:mitochondrial translation"/>
    <property type="evidence" value="ECO:0007669"/>
    <property type="project" value="InterPro"/>
</dbReference>
<accession>A0A6U4K2F5</accession>
<organism evidence="8">
    <name type="scientific">Hemiselmis andersenii</name>
    <name type="common">Cryptophyte alga</name>
    <dbReference type="NCBI Taxonomy" id="464988"/>
    <lineage>
        <taxon>Eukaryota</taxon>
        <taxon>Cryptophyceae</taxon>
        <taxon>Cryptomonadales</taxon>
        <taxon>Hemiselmidaceae</taxon>
        <taxon>Hemiselmis</taxon>
    </lineage>
</organism>